<dbReference type="Proteomes" id="UP001054821">
    <property type="component" value="Chromosome 1"/>
</dbReference>
<comment type="caution">
    <text evidence="1">The sequence shown here is derived from an EMBL/GenBank/DDBJ whole genome shotgun (WGS) entry which is preliminary data.</text>
</comment>
<dbReference type="Pfam" id="PF10063">
    <property type="entry name" value="DUF2301"/>
    <property type="match status" value="1"/>
</dbReference>
<sequence length="109" mass="12413">MGRRKGVVNFDESPPDDFDPANPYMYPYLESTRGIGWGKDHRPLEFHGPKVEAVRPTDPYLFESGLMDDGTKLSLLGTWMALFVIFAGRKFAQPIKDDIGDKISINYWT</sequence>
<accession>A0AAD4ZPE4</accession>
<name>A0AAD4ZPE4_PRUDU</name>
<dbReference type="PANTHER" id="PTHR36716:SF2">
    <property type="entry name" value="F3H9.20 PROTEIN"/>
    <property type="match status" value="1"/>
</dbReference>
<reference evidence="1 2" key="1">
    <citation type="journal article" date="2022" name="G3 (Bethesda)">
        <title>Whole-genome sequence and methylome profiling of the almond [Prunus dulcis (Mill.) D.A. Webb] cultivar 'Nonpareil'.</title>
        <authorList>
            <person name="D'Amico-Willman K.M."/>
            <person name="Ouma W.Z."/>
            <person name="Meulia T."/>
            <person name="Sideli G.M."/>
            <person name="Gradziel T.M."/>
            <person name="Fresnedo-Ramirez J."/>
        </authorList>
    </citation>
    <scope>NUCLEOTIDE SEQUENCE [LARGE SCALE GENOMIC DNA]</scope>
    <source>
        <strain evidence="1">Clone GOH B32 T37-40</strain>
    </source>
</reference>
<keyword evidence="2" id="KW-1185">Reference proteome</keyword>
<protein>
    <submittedName>
        <fullName evidence="1">Uncharacterized protein</fullName>
    </submittedName>
</protein>
<evidence type="ECO:0000313" key="2">
    <source>
        <dbReference type="Proteomes" id="UP001054821"/>
    </source>
</evidence>
<proteinExistence type="predicted"/>
<dbReference type="GO" id="GO:0009507">
    <property type="term" value="C:chloroplast"/>
    <property type="evidence" value="ECO:0007669"/>
    <property type="project" value="TreeGrafter"/>
</dbReference>
<dbReference type="EMBL" id="JAJFAZ020000001">
    <property type="protein sequence ID" value="KAI5351833.1"/>
    <property type="molecule type" value="Genomic_DNA"/>
</dbReference>
<dbReference type="AlphaFoldDB" id="A0AAD4ZPE4"/>
<dbReference type="InterPro" id="IPR019275">
    <property type="entry name" value="DUF2301"/>
</dbReference>
<gene>
    <name evidence="1" type="ORF">L3X38_004724</name>
</gene>
<organism evidence="1 2">
    <name type="scientific">Prunus dulcis</name>
    <name type="common">Almond</name>
    <name type="synonym">Amygdalus dulcis</name>
    <dbReference type="NCBI Taxonomy" id="3755"/>
    <lineage>
        <taxon>Eukaryota</taxon>
        <taxon>Viridiplantae</taxon>
        <taxon>Streptophyta</taxon>
        <taxon>Embryophyta</taxon>
        <taxon>Tracheophyta</taxon>
        <taxon>Spermatophyta</taxon>
        <taxon>Magnoliopsida</taxon>
        <taxon>eudicotyledons</taxon>
        <taxon>Gunneridae</taxon>
        <taxon>Pentapetalae</taxon>
        <taxon>rosids</taxon>
        <taxon>fabids</taxon>
        <taxon>Rosales</taxon>
        <taxon>Rosaceae</taxon>
        <taxon>Amygdaloideae</taxon>
        <taxon>Amygdaleae</taxon>
        <taxon>Prunus</taxon>
    </lineage>
</organism>
<evidence type="ECO:0000313" key="1">
    <source>
        <dbReference type="EMBL" id="KAI5351833.1"/>
    </source>
</evidence>
<dbReference type="PANTHER" id="PTHR36716">
    <property type="entry name" value="F3H9.20 PROTEIN"/>
    <property type="match status" value="1"/>
</dbReference>